<protein>
    <submittedName>
        <fullName evidence="6">NAD(P)/FAD-dependent oxidoreductase</fullName>
    </submittedName>
</protein>
<dbReference type="InterPro" id="IPR057661">
    <property type="entry name" value="RsdA/BaiN/AoA(So)_Rossmann"/>
</dbReference>
<evidence type="ECO:0000259" key="5">
    <source>
        <dbReference type="Pfam" id="PF22780"/>
    </source>
</evidence>
<keyword evidence="3" id="KW-0274">FAD</keyword>
<dbReference type="Gene3D" id="1.10.8.260">
    <property type="entry name" value="HI0933 insert domain-like"/>
    <property type="match status" value="1"/>
</dbReference>
<keyword evidence="2" id="KW-0285">Flavoprotein</keyword>
<dbReference type="Pfam" id="PF03486">
    <property type="entry name" value="HI0933_like"/>
    <property type="match status" value="1"/>
</dbReference>
<feature type="domain" description="RsdA/BaiN/AoA(So)-like Rossmann fold-like" evidence="4">
    <location>
        <begin position="52"/>
        <end position="441"/>
    </location>
</feature>
<dbReference type="Gene3D" id="2.40.30.10">
    <property type="entry name" value="Translation factors"/>
    <property type="match status" value="1"/>
</dbReference>
<evidence type="ECO:0000256" key="2">
    <source>
        <dbReference type="ARBA" id="ARBA00022630"/>
    </source>
</evidence>
<dbReference type="NCBIfam" id="TIGR03862">
    <property type="entry name" value="flavo_PP4765"/>
    <property type="match status" value="1"/>
</dbReference>
<accession>A0AAE6BGL0</accession>
<dbReference type="InterPro" id="IPR036188">
    <property type="entry name" value="FAD/NAD-bd_sf"/>
</dbReference>
<dbReference type="SUPFAM" id="SSF51905">
    <property type="entry name" value="FAD/NAD(P)-binding domain"/>
    <property type="match status" value="1"/>
</dbReference>
<gene>
    <name evidence="6" type="ORF">CFBP5877_20675</name>
</gene>
<evidence type="ECO:0000259" key="4">
    <source>
        <dbReference type="Pfam" id="PF03486"/>
    </source>
</evidence>
<dbReference type="AlphaFoldDB" id="A0AAE6BGL0"/>
<dbReference type="EMBL" id="CP039898">
    <property type="protein sequence ID" value="QCL81523.1"/>
    <property type="molecule type" value="Genomic_DNA"/>
</dbReference>
<feature type="domain" description="RsdA/BaiN/AoA(So)-like insert" evidence="5">
    <location>
        <begin position="238"/>
        <end position="389"/>
    </location>
</feature>
<evidence type="ECO:0000256" key="1">
    <source>
        <dbReference type="ARBA" id="ARBA00001974"/>
    </source>
</evidence>
<dbReference type="InterPro" id="IPR022460">
    <property type="entry name" value="Flavoprotein_PP4765"/>
</dbReference>
<dbReference type="Proteomes" id="UP000298579">
    <property type="component" value="Chromosome linear"/>
</dbReference>
<dbReference type="PANTHER" id="PTHR42887:SF1">
    <property type="entry name" value="BLR3961 PROTEIN"/>
    <property type="match status" value="1"/>
</dbReference>
<evidence type="ECO:0000256" key="3">
    <source>
        <dbReference type="ARBA" id="ARBA00022827"/>
    </source>
</evidence>
<evidence type="ECO:0000313" key="7">
    <source>
        <dbReference type="Proteomes" id="UP000298579"/>
    </source>
</evidence>
<evidence type="ECO:0000313" key="6">
    <source>
        <dbReference type="EMBL" id="QCL81523.1"/>
    </source>
</evidence>
<dbReference type="Pfam" id="PF22780">
    <property type="entry name" value="HI0933_like_1st"/>
    <property type="match status" value="1"/>
</dbReference>
<dbReference type="InterPro" id="IPR023166">
    <property type="entry name" value="BaiN-like_dom_sf"/>
</dbReference>
<dbReference type="InterPro" id="IPR004792">
    <property type="entry name" value="BaiN-like"/>
</dbReference>
<comment type="cofactor">
    <cofactor evidence="1">
        <name>FAD</name>
        <dbReference type="ChEBI" id="CHEBI:57692"/>
    </cofactor>
</comment>
<proteinExistence type="predicted"/>
<dbReference type="SUPFAM" id="SSF160996">
    <property type="entry name" value="HI0933 insert domain-like"/>
    <property type="match status" value="1"/>
</dbReference>
<dbReference type="Gene3D" id="3.50.50.60">
    <property type="entry name" value="FAD/NAD(P)-binding domain"/>
    <property type="match status" value="1"/>
</dbReference>
<dbReference type="InterPro" id="IPR055178">
    <property type="entry name" value="RsdA/BaiN/AoA(So)-like_dom"/>
</dbReference>
<dbReference type="PANTHER" id="PTHR42887">
    <property type="entry name" value="OS12G0638800 PROTEIN"/>
    <property type="match status" value="1"/>
</dbReference>
<dbReference type="NCBIfam" id="TIGR00275">
    <property type="entry name" value="aminoacetone oxidase family FAD-binding enzyme"/>
    <property type="match status" value="1"/>
</dbReference>
<name>A0AAE6BGL0_AGRTU</name>
<organism evidence="6 7">
    <name type="scientific">Agrobacterium tumefaciens</name>
    <dbReference type="NCBI Taxonomy" id="358"/>
    <lineage>
        <taxon>Bacteria</taxon>
        <taxon>Pseudomonadati</taxon>
        <taxon>Pseudomonadota</taxon>
        <taxon>Alphaproteobacteria</taxon>
        <taxon>Hyphomicrobiales</taxon>
        <taxon>Rhizobiaceae</taxon>
        <taxon>Rhizobium/Agrobacterium group</taxon>
        <taxon>Agrobacterium</taxon>
        <taxon>Agrobacterium tumefaciens complex</taxon>
    </lineage>
</organism>
<dbReference type="PRINTS" id="PR00368">
    <property type="entry name" value="FADPNR"/>
</dbReference>
<reference evidence="6 7" key="1">
    <citation type="submission" date="2019-04" db="EMBL/GenBank/DDBJ databases">
        <title>Complete genome sequence of Agrobacterium tumefaciens CFBP5877.</title>
        <authorList>
            <person name="Huang Y.-Y."/>
            <person name="Chiang H.-Y."/>
            <person name="Chou L."/>
            <person name="Lai E.-M."/>
            <person name="Kuo C.-H."/>
        </authorList>
    </citation>
    <scope>NUCLEOTIDE SEQUENCE [LARGE SCALE GENOMIC DNA]</scope>
    <source>
        <strain evidence="6 7">CFBP5877</strain>
    </source>
</reference>
<sequence length="451" mass="49029">MKRLFLISCEKVTERSRVNIRVQYRIYSRPEIGIRLSMVKMAMERVLSEGRQVAIIGGGPAGLMAAEMLSSAGHAVTVFEAMPTVARKLLMAGKSGLNITHAEDYDSFRHRFGEAEPRLHAALDDFTPDMLRGWAERLGQETFVGTSGRVFPRVMKASPLLRAWLVRLEAQGVTIRTRHRWTGFSGDRLVFATPDGEVIIKADAVLMALGGASWPRLGSDAAWVPVLAAKGVEIAPFRPANCGFDVDWSEIFRQRFAGEAVKSTVTMSPAGAFQGEFVITKHGIEGSVVYAHSTALRDRLEQTGSASLAIDLAAGRTVERLSRDLAKLGRKESFANRMRKAAGLSAVKVGLLREIFPDIAAMPDDFAAARVKHMEIPLLRPRPIAEAISAAGGVAWSGVDENYMLERIPGIFVAGEMLDWEAPTGGYLLTACFATGKAAAKGMARWLEGSA</sequence>